<sequence>MKYRLFRVLGKQEWHVFTSTDKREVEAYAEKYIAQTGSLWLDGTRFEIRTNEVLGFMVNGELKPRPPLVFVV</sequence>
<dbReference type="Proteomes" id="UP000225821">
    <property type="component" value="Segment"/>
</dbReference>
<proteinExistence type="predicted"/>
<keyword evidence="2" id="KW-1185">Reference proteome</keyword>
<reference evidence="1 2" key="1">
    <citation type="submission" date="2016-03" db="EMBL/GenBank/DDBJ databases">
        <title>Characterisation of pf16 and phiPMW: Two novel phages infecting Pseudomonas putida PpG1.</title>
        <authorList>
            <person name="Magill D.J."/>
            <person name="Krylov V.N."/>
            <person name="Shaburova O.V."/>
            <person name="Allen C.C.R."/>
            <person name="McGrath J.W."/>
            <person name="Quinn J.P."/>
            <person name="Kulakov L.A."/>
        </authorList>
    </citation>
    <scope>NUCLEOTIDE SEQUENCE [LARGE SCALE GENOMIC DNA]</scope>
</reference>
<evidence type="ECO:0000313" key="2">
    <source>
        <dbReference type="Proteomes" id="UP000225821"/>
    </source>
</evidence>
<dbReference type="EMBL" id="KU873925">
    <property type="protein sequence ID" value="AND75069.1"/>
    <property type="molecule type" value="Genomic_DNA"/>
</dbReference>
<name>A0A1S5R3T8_9CAUD</name>
<gene>
    <name evidence="1" type="ORF">pf16_146</name>
</gene>
<organism evidence="1 2">
    <name type="scientific">Pseudomonas phage pf16</name>
    <dbReference type="NCBI Taxonomy" id="1815630"/>
    <lineage>
        <taxon>Viruses</taxon>
        <taxon>Duplodnaviria</taxon>
        <taxon>Heunggongvirae</taxon>
        <taxon>Uroviricota</taxon>
        <taxon>Caudoviricetes</taxon>
        <taxon>Chakrabartyvirus</taxon>
        <taxon>Chakrabartyvirus pf16</taxon>
    </lineage>
</organism>
<protein>
    <submittedName>
        <fullName evidence="1">Uncharacterized protein</fullName>
    </submittedName>
</protein>
<evidence type="ECO:0000313" key="1">
    <source>
        <dbReference type="EMBL" id="AND75069.1"/>
    </source>
</evidence>
<accession>A0A1S5R3T8</accession>